<feature type="compositionally biased region" description="Polar residues" evidence="1">
    <location>
        <begin position="250"/>
        <end position="260"/>
    </location>
</feature>
<feature type="region of interest" description="Disordered" evidence="1">
    <location>
        <begin position="69"/>
        <end position="115"/>
    </location>
</feature>
<reference evidence="3 4" key="1">
    <citation type="submission" date="2021-08" db="EMBL/GenBank/DDBJ databases">
        <title>Draft Genome Sequence of Phanerochaete sordida strain YK-624.</title>
        <authorList>
            <person name="Mori T."/>
            <person name="Dohra H."/>
            <person name="Suzuki T."/>
            <person name="Kawagishi H."/>
            <person name="Hirai H."/>
        </authorList>
    </citation>
    <scope>NUCLEOTIDE SEQUENCE [LARGE SCALE GENOMIC DNA]</scope>
    <source>
        <strain evidence="3 4">YK-624</strain>
    </source>
</reference>
<proteinExistence type="predicted"/>
<name>A0A9P3GQ33_9APHY</name>
<organism evidence="3 4">
    <name type="scientific">Phanerochaete sordida</name>
    <dbReference type="NCBI Taxonomy" id="48140"/>
    <lineage>
        <taxon>Eukaryota</taxon>
        <taxon>Fungi</taxon>
        <taxon>Dikarya</taxon>
        <taxon>Basidiomycota</taxon>
        <taxon>Agaricomycotina</taxon>
        <taxon>Agaricomycetes</taxon>
        <taxon>Polyporales</taxon>
        <taxon>Phanerochaetaceae</taxon>
        <taxon>Phanerochaete</taxon>
    </lineage>
</organism>
<dbReference type="Proteomes" id="UP000703269">
    <property type="component" value="Unassembled WGS sequence"/>
</dbReference>
<feature type="region of interest" description="Disordered" evidence="1">
    <location>
        <begin position="128"/>
        <end position="162"/>
    </location>
</feature>
<feature type="region of interest" description="Disordered" evidence="1">
    <location>
        <begin position="390"/>
        <end position="417"/>
    </location>
</feature>
<dbReference type="AlphaFoldDB" id="A0A9P3GQ33"/>
<feature type="transmembrane region" description="Helical" evidence="2">
    <location>
        <begin position="27"/>
        <end position="50"/>
    </location>
</feature>
<comment type="caution">
    <text evidence="3">The sequence shown here is derived from an EMBL/GenBank/DDBJ whole genome shotgun (WGS) entry which is preliminary data.</text>
</comment>
<accession>A0A9P3GQ33</accession>
<evidence type="ECO:0000313" key="3">
    <source>
        <dbReference type="EMBL" id="GJE99677.1"/>
    </source>
</evidence>
<dbReference type="EMBL" id="BPQB01000116">
    <property type="protein sequence ID" value="GJE99677.1"/>
    <property type="molecule type" value="Genomic_DNA"/>
</dbReference>
<dbReference type="OrthoDB" id="3269515at2759"/>
<sequence length="479" mass="51286">MTTITALPAASTPAKRNRQPAANSFNIAYLSPIFALAGAIAGALFAWAILRLCRRRTGLWEPKLKAGPAYVPTAARPDSTPGDAVSQTSEARSSDAFLDPGRAPQPSRASSKTSSHWLVRAFSAHHRSPATADAERGSPCAAEDDPFLAPPSVPRGVSPGLTPERRFELMRTPDVLSEDEELDAAPWDTLRHKSIRRGILARLHDSPSVRAQHRRGHARHDSDVTLEQARLAAQGAHSPARGRPLVRTDSGATTASTPRSSGPGFRLVEEDPAERRTSILGVDVALPWRTSRASSRAGTRDTLTALPQRASSADRRARSPAKSRIVEMLGTPGTPSRTRHPVSSPLAAASPPPLPRVDSRVLPSSPPRIASPPLEAQLFFAPLGAFDGPPTLEVTAPSSSSSSSRSPERHHTQLARTPKHLARKAPLRQEPGARFVSPPPALGERALDRVDQILAVSWSARDLRGEERVKSPTMFGAVG</sequence>
<keyword evidence="2" id="KW-0472">Membrane</keyword>
<gene>
    <name evidence="3" type="ORF">PsYK624_159480</name>
</gene>
<evidence type="ECO:0000313" key="4">
    <source>
        <dbReference type="Proteomes" id="UP000703269"/>
    </source>
</evidence>
<evidence type="ECO:0000256" key="2">
    <source>
        <dbReference type="SAM" id="Phobius"/>
    </source>
</evidence>
<protein>
    <submittedName>
        <fullName evidence="3">Uncharacterized protein</fullName>
    </submittedName>
</protein>
<evidence type="ECO:0000256" key="1">
    <source>
        <dbReference type="SAM" id="MobiDB-lite"/>
    </source>
</evidence>
<feature type="region of interest" description="Disordered" evidence="1">
    <location>
        <begin position="231"/>
        <end position="272"/>
    </location>
</feature>
<keyword evidence="2" id="KW-1133">Transmembrane helix</keyword>
<feature type="region of interest" description="Disordered" evidence="1">
    <location>
        <begin position="291"/>
        <end position="368"/>
    </location>
</feature>
<keyword evidence="2" id="KW-0812">Transmembrane</keyword>
<keyword evidence="4" id="KW-1185">Reference proteome</keyword>